<dbReference type="Gene3D" id="3.30.360.10">
    <property type="entry name" value="Dihydrodipicolinate Reductase, domain 2"/>
    <property type="match status" value="1"/>
</dbReference>
<dbReference type="Gene3D" id="3.40.50.720">
    <property type="entry name" value="NAD(P)-binding Rossmann-like Domain"/>
    <property type="match status" value="1"/>
</dbReference>
<dbReference type="AlphaFoldDB" id="A0A7X2LZW2"/>
<gene>
    <name evidence="3" type="ORF">GJU40_09565</name>
</gene>
<dbReference type="InterPro" id="IPR000683">
    <property type="entry name" value="Gfo/Idh/MocA-like_OxRdtase_N"/>
</dbReference>
<dbReference type="SUPFAM" id="SSF51735">
    <property type="entry name" value="NAD(P)-binding Rossmann-fold domains"/>
    <property type="match status" value="1"/>
</dbReference>
<name>A0A7X2LZW2_9BACI</name>
<proteinExistence type="predicted"/>
<dbReference type="Proteomes" id="UP000448867">
    <property type="component" value="Unassembled WGS sequence"/>
</dbReference>
<evidence type="ECO:0000313" key="3">
    <source>
        <dbReference type="EMBL" id="MRX72397.1"/>
    </source>
</evidence>
<dbReference type="InterPro" id="IPR055170">
    <property type="entry name" value="GFO_IDH_MocA-like_dom"/>
</dbReference>
<dbReference type="InterPro" id="IPR036291">
    <property type="entry name" value="NAD(P)-bd_dom_sf"/>
</dbReference>
<evidence type="ECO:0000259" key="2">
    <source>
        <dbReference type="Pfam" id="PF22725"/>
    </source>
</evidence>
<accession>A0A7X2LZW2</accession>
<keyword evidence="4" id="KW-1185">Reference proteome</keyword>
<dbReference type="GO" id="GO:0000166">
    <property type="term" value="F:nucleotide binding"/>
    <property type="evidence" value="ECO:0007669"/>
    <property type="project" value="InterPro"/>
</dbReference>
<dbReference type="PANTHER" id="PTHR43054">
    <property type="match status" value="1"/>
</dbReference>
<organism evidence="3 4">
    <name type="scientific">Metabacillus lacus</name>
    <dbReference type="NCBI Taxonomy" id="1983721"/>
    <lineage>
        <taxon>Bacteria</taxon>
        <taxon>Bacillati</taxon>
        <taxon>Bacillota</taxon>
        <taxon>Bacilli</taxon>
        <taxon>Bacillales</taxon>
        <taxon>Bacillaceae</taxon>
        <taxon>Metabacillus</taxon>
    </lineage>
</organism>
<dbReference type="Pfam" id="PF22725">
    <property type="entry name" value="GFO_IDH_MocA_C3"/>
    <property type="match status" value="1"/>
</dbReference>
<feature type="domain" description="GFO/IDH/MocA-like oxidoreductase" evidence="2">
    <location>
        <begin position="138"/>
        <end position="247"/>
    </location>
</feature>
<dbReference type="OrthoDB" id="9815825at2"/>
<feature type="domain" description="Gfo/Idh/MocA-like oxidoreductase N-terminal" evidence="1">
    <location>
        <begin position="2"/>
        <end position="119"/>
    </location>
</feature>
<evidence type="ECO:0000313" key="4">
    <source>
        <dbReference type="Proteomes" id="UP000448867"/>
    </source>
</evidence>
<evidence type="ECO:0000259" key="1">
    <source>
        <dbReference type="Pfam" id="PF01408"/>
    </source>
</evidence>
<reference evidence="3 4" key="1">
    <citation type="submission" date="2019-11" db="EMBL/GenBank/DDBJ databases">
        <title>Bacillus lacus genome.</title>
        <authorList>
            <person name="Allen C.J."/>
            <person name="Newman J.D."/>
        </authorList>
    </citation>
    <scope>NUCLEOTIDE SEQUENCE [LARGE SCALE GENOMIC DNA]</scope>
    <source>
        <strain evidence="3 4">KCTC 33946</strain>
    </source>
</reference>
<comment type="caution">
    <text evidence="3">The sequence shown here is derived from an EMBL/GenBank/DDBJ whole genome shotgun (WGS) entry which is preliminary data.</text>
</comment>
<dbReference type="EMBL" id="WKKI01000015">
    <property type="protein sequence ID" value="MRX72397.1"/>
    <property type="molecule type" value="Genomic_DNA"/>
</dbReference>
<protein>
    <submittedName>
        <fullName evidence="3">Oxidoreductase</fullName>
    </submittedName>
</protein>
<dbReference type="RefSeq" id="WP_154307560.1">
    <property type="nucleotide sequence ID" value="NZ_WKKI01000015.1"/>
</dbReference>
<dbReference type="Pfam" id="PF01408">
    <property type="entry name" value="GFO_IDH_MocA"/>
    <property type="match status" value="1"/>
</dbReference>
<dbReference type="PANTHER" id="PTHR43054:SF1">
    <property type="entry name" value="SCYLLO-INOSITOL 2-DEHYDROGENASE (NADP(+)) IOLU"/>
    <property type="match status" value="1"/>
</dbReference>
<dbReference type="SUPFAM" id="SSF55347">
    <property type="entry name" value="Glyceraldehyde-3-phosphate dehydrogenase-like, C-terminal domain"/>
    <property type="match status" value="1"/>
</dbReference>
<sequence>MVRFAIVGTNWITEEFLKAAGEAEEFALNAVYSRTEEKAQSFAGKYGVSHIFTNLEEMASSSEIDAVYIASPNSLHAEQAITFLKNGKHVLCEKPIASNTYEISNMIKAAKENGVVLMEAVKSTCMPNFGAVQSSLQKIGPVRRYFASYCQYSSRYDAYKQGNILNAFKPEFSNGALMDIGIYCIYPLVALFGRPDKIQASGHLLSSGVDGEGSILLSYQGMEAVVMYSKISNSALPAEIQGENGNLLIDKIHTPEKVEIHYRNGEVENLTVKQEKHPMFYEVKEFIDCILQGKQQSDLNSFHTTMAAAEIIEEARKQMGLRYPSDEKMNGE</sequence>